<sequence>MPLRPLQGGRKARHHFKTESSALSVCM</sequence>
<name>A0A0E9TEE7_ANGAN</name>
<proteinExistence type="predicted"/>
<organism evidence="2">
    <name type="scientific">Anguilla anguilla</name>
    <name type="common">European freshwater eel</name>
    <name type="synonym">Muraena anguilla</name>
    <dbReference type="NCBI Taxonomy" id="7936"/>
    <lineage>
        <taxon>Eukaryota</taxon>
        <taxon>Metazoa</taxon>
        <taxon>Chordata</taxon>
        <taxon>Craniata</taxon>
        <taxon>Vertebrata</taxon>
        <taxon>Euteleostomi</taxon>
        <taxon>Actinopterygii</taxon>
        <taxon>Neopterygii</taxon>
        <taxon>Teleostei</taxon>
        <taxon>Anguilliformes</taxon>
        <taxon>Anguillidae</taxon>
        <taxon>Anguilla</taxon>
    </lineage>
</organism>
<reference evidence="2" key="1">
    <citation type="submission" date="2014-11" db="EMBL/GenBank/DDBJ databases">
        <authorList>
            <person name="Amaro Gonzalez C."/>
        </authorList>
    </citation>
    <scope>NUCLEOTIDE SEQUENCE</scope>
</reference>
<feature type="region of interest" description="Disordered" evidence="1">
    <location>
        <begin position="1"/>
        <end position="27"/>
    </location>
</feature>
<dbReference type="EMBL" id="GBXM01056611">
    <property type="protein sequence ID" value="JAH51966.1"/>
    <property type="molecule type" value="Transcribed_RNA"/>
</dbReference>
<evidence type="ECO:0000313" key="2">
    <source>
        <dbReference type="EMBL" id="JAH51966.1"/>
    </source>
</evidence>
<reference evidence="2" key="2">
    <citation type="journal article" date="2015" name="Fish Shellfish Immunol.">
        <title>Early steps in the European eel (Anguilla anguilla)-Vibrio vulnificus interaction in the gills: Role of the RtxA13 toxin.</title>
        <authorList>
            <person name="Callol A."/>
            <person name="Pajuelo D."/>
            <person name="Ebbesson L."/>
            <person name="Teles M."/>
            <person name="MacKenzie S."/>
            <person name="Amaro C."/>
        </authorList>
    </citation>
    <scope>NUCLEOTIDE SEQUENCE</scope>
</reference>
<accession>A0A0E9TEE7</accession>
<dbReference type="AlphaFoldDB" id="A0A0E9TEE7"/>
<evidence type="ECO:0000256" key="1">
    <source>
        <dbReference type="SAM" id="MobiDB-lite"/>
    </source>
</evidence>
<protein>
    <submittedName>
        <fullName evidence="2">Uncharacterized protein</fullName>
    </submittedName>
</protein>